<proteinExistence type="predicted"/>
<dbReference type="PANTHER" id="PTHR37957">
    <property type="entry name" value="BLR7070 PROTEIN"/>
    <property type="match status" value="1"/>
</dbReference>
<evidence type="ECO:0000313" key="5">
    <source>
        <dbReference type="Proteomes" id="UP000664096"/>
    </source>
</evidence>
<dbReference type="Proteomes" id="UP000664096">
    <property type="component" value="Unassembled WGS sequence"/>
</dbReference>
<sequence>MKKISLAAAGLLALTAAASAQDAREFPAQLVGHAILPAQTLIDAPADAPEALKVSGKFTERGNPSRLTTAPSEDGSELPFAGQPVQGFSGISRIDAERYYVLTDNGFGSKSNSPDAMLFFHVVKPDFKSGSVTVEKTTFLSDPNKVVPFNIVMEGSDTRYLTGADLDIEGFQVIDGKIYIGDEFGPFLIVADAGTGVVEAFHETFLGDQKLMSPDHFALKAGNPDKPASGANIKRSRGYEGFAASMDGKTLYPLLEGPVWDEAAGDYERVDGNFALRLLEWDVASQSWTGKSVLYRLEADDHAIGDFNMIDETRGLVIERDGGQGDAELACKDGETENCFKNPALFKRVYMIDMKGLEDGQPVKKIGYIDLMKMQDFDGIARLGKRDDNTFTFPFVTIENVDRVDEDHIIVANDNNFPFSKGRDTVKVDNNEIVLLKVSEFLKAAAE</sequence>
<feature type="chain" id="PRO_5036921677" evidence="2">
    <location>
        <begin position="21"/>
        <end position="447"/>
    </location>
</feature>
<evidence type="ECO:0000256" key="1">
    <source>
        <dbReference type="SAM" id="MobiDB-lite"/>
    </source>
</evidence>
<name>A0A939IZG5_9HYPH</name>
<gene>
    <name evidence="4" type="ORF">JF539_06675</name>
</gene>
<keyword evidence="2" id="KW-0732">Signal</keyword>
<dbReference type="EMBL" id="JAEKJZ010000001">
    <property type="protein sequence ID" value="MBN9670016.1"/>
    <property type="molecule type" value="Genomic_DNA"/>
</dbReference>
<feature type="domain" description="Phytase-like" evidence="3">
    <location>
        <begin position="83"/>
        <end position="417"/>
    </location>
</feature>
<feature type="signal peptide" evidence="2">
    <location>
        <begin position="1"/>
        <end position="20"/>
    </location>
</feature>
<evidence type="ECO:0000256" key="2">
    <source>
        <dbReference type="SAM" id="SignalP"/>
    </source>
</evidence>
<protein>
    <submittedName>
        <fullName evidence="4">Esterase-like activity of phytase family protein</fullName>
    </submittedName>
</protein>
<dbReference type="AlphaFoldDB" id="A0A939IZG5"/>
<organism evidence="4 5">
    <name type="scientific">Roseibium aggregatum</name>
    <dbReference type="NCBI Taxonomy" id="187304"/>
    <lineage>
        <taxon>Bacteria</taxon>
        <taxon>Pseudomonadati</taxon>
        <taxon>Pseudomonadota</taxon>
        <taxon>Alphaproteobacteria</taxon>
        <taxon>Hyphomicrobiales</taxon>
        <taxon>Stappiaceae</taxon>
        <taxon>Roseibium</taxon>
    </lineage>
</organism>
<accession>A0A939IZG5</accession>
<feature type="region of interest" description="Disordered" evidence="1">
    <location>
        <begin position="55"/>
        <end position="79"/>
    </location>
</feature>
<dbReference type="InterPro" id="IPR027372">
    <property type="entry name" value="Phytase-like_dom"/>
</dbReference>
<dbReference type="PANTHER" id="PTHR37957:SF1">
    <property type="entry name" value="PHYTASE-LIKE DOMAIN-CONTAINING PROTEIN"/>
    <property type="match status" value="1"/>
</dbReference>
<comment type="caution">
    <text evidence="4">The sequence shown here is derived from an EMBL/GenBank/DDBJ whole genome shotgun (WGS) entry which is preliminary data.</text>
</comment>
<dbReference type="Pfam" id="PF13449">
    <property type="entry name" value="Phytase-like"/>
    <property type="match status" value="1"/>
</dbReference>
<dbReference type="RefSeq" id="WP_207139538.1">
    <property type="nucleotide sequence ID" value="NZ_JAEKJZ010000001.1"/>
</dbReference>
<evidence type="ECO:0000313" key="4">
    <source>
        <dbReference type="EMBL" id="MBN9670016.1"/>
    </source>
</evidence>
<evidence type="ECO:0000259" key="3">
    <source>
        <dbReference type="Pfam" id="PF13449"/>
    </source>
</evidence>
<reference evidence="4" key="1">
    <citation type="submission" date="2020-12" db="EMBL/GenBank/DDBJ databases">
        <title>Oil enriched cultivation method for isolating marine PHA-producing bacteria.</title>
        <authorList>
            <person name="Zheng W."/>
            <person name="Yu S."/>
            <person name="Huang Y."/>
        </authorList>
    </citation>
    <scope>NUCLEOTIDE SEQUENCE</scope>
    <source>
        <strain evidence="4">SY-2-12</strain>
    </source>
</reference>